<feature type="compositionally biased region" description="Polar residues" evidence="4">
    <location>
        <begin position="377"/>
        <end position="386"/>
    </location>
</feature>
<feature type="compositionally biased region" description="Low complexity" evidence="4">
    <location>
        <begin position="286"/>
        <end position="296"/>
    </location>
</feature>
<dbReference type="Proteomes" id="UP000631114">
    <property type="component" value="Unassembled WGS sequence"/>
</dbReference>
<dbReference type="InterPro" id="IPR034458">
    <property type="entry name" value="EAR1-like_RRM3"/>
</dbReference>
<dbReference type="EMBL" id="JADFTS010000005">
    <property type="protein sequence ID" value="KAF9606014.1"/>
    <property type="molecule type" value="Genomic_DNA"/>
</dbReference>
<protein>
    <recommendedName>
        <fullName evidence="5">RRM domain-containing protein</fullName>
    </recommendedName>
</protein>
<dbReference type="CDD" id="cd12530">
    <property type="entry name" value="RRM3_EAR1_like"/>
    <property type="match status" value="1"/>
</dbReference>
<evidence type="ECO:0000256" key="4">
    <source>
        <dbReference type="SAM" id="MobiDB-lite"/>
    </source>
</evidence>
<feature type="region of interest" description="Disordered" evidence="4">
    <location>
        <begin position="278"/>
        <end position="352"/>
    </location>
</feature>
<dbReference type="AlphaFoldDB" id="A0A835HVH2"/>
<evidence type="ECO:0000259" key="5">
    <source>
        <dbReference type="PROSITE" id="PS50102"/>
    </source>
</evidence>
<feature type="compositionally biased region" description="Low complexity" evidence="4">
    <location>
        <begin position="312"/>
        <end position="337"/>
    </location>
</feature>
<dbReference type="PROSITE" id="PS50102">
    <property type="entry name" value="RRM"/>
    <property type="match status" value="1"/>
</dbReference>
<dbReference type="InterPro" id="IPR000504">
    <property type="entry name" value="RRM_dom"/>
</dbReference>
<dbReference type="PANTHER" id="PTHR23189">
    <property type="entry name" value="RNA RECOGNITION MOTIF-CONTAINING"/>
    <property type="match status" value="1"/>
</dbReference>
<keyword evidence="1" id="KW-0677">Repeat</keyword>
<dbReference type="FunFam" id="3.30.70.330:FF:000101">
    <property type="entry name" value="Protein MEI2-like 1"/>
    <property type="match status" value="1"/>
</dbReference>
<dbReference type="InterPro" id="IPR035979">
    <property type="entry name" value="RBD_domain_sf"/>
</dbReference>
<dbReference type="OrthoDB" id="417481at2759"/>
<dbReference type="Pfam" id="PF04059">
    <property type="entry name" value="RRM_2"/>
    <property type="match status" value="1"/>
</dbReference>
<feature type="domain" description="RRM" evidence="5">
    <location>
        <begin position="206"/>
        <end position="279"/>
    </location>
</feature>
<dbReference type="Gene3D" id="3.30.70.330">
    <property type="match status" value="1"/>
</dbReference>
<comment type="caution">
    <text evidence="6">The sequence shown here is derived from an EMBL/GenBank/DDBJ whole genome shotgun (WGS) entry which is preliminary data.</text>
</comment>
<dbReference type="InterPro" id="IPR012677">
    <property type="entry name" value="Nucleotide-bd_a/b_plait_sf"/>
</dbReference>
<dbReference type="SMART" id="SM00360">
    <property type="entry name" value="RRM"/>
    <property type="match status" value="2"/>
</dbReference>
<dbReference type="SUPFAM" id="SSF54928">
    <property type="entry name" value="RNA-binding domain, RBD"/>
    <property type="match status" value="3"/>
</dbReference>
<evidence type="ECO:0000256" key="1">
    <source>
        <dbReference type="ARBA" id="ARBA00022737"/>
    </source>
</evidence>
<evidence type="ECO:0000256" key="3">
    <source>
        <dbReference type="PROSITE-ProRule" id="PRU00176"/>
    </source>
</evidence>
<evidence type="ECO:0000313" key="6">
    <source>
        <dbReference type="EMBL" id="KAF9606014.1"/>
    </source>
</evidence>
<organism evidence="6 7">
    <name type="scientific">Coptis chinensis</name>
    <dbReference type="NCBI Taxonomy" id="261450"/>
    <lineage>
        <taxon>Eukaryota</taxon>
        <taxon>Viridiplantae</taxon>
        <taxon>Streptophyta</taxon>
        <taxon>Embryophyta</taxon>
        <taxon>Tracheophyta</taxon>
        <taxon>Spermatophyta</taxon>
        <taxon>Magnoliopsida</taxon>
        <taxon>Ranunculales</taxon>
        <taxon>Ranunculaceae</taxon>
        <taxon>Coptidoideae</taxon>
        <taxon>Coptis</taxon>
    </lineage>
</organism>
<name>A0A835HVH2_9MAGN</name>
<dbReference type="GO" id="GO:0003723">
    <property type="term" value="F:RNA binding"/>
    <property type="evidence" value="ECO:0007669"/>
    <property type="project" value="UniProtKB-UniRule"/>
</dbReference>
<proteinExistence type="predicted"/>
<evidence type="ECO:0000313" key="7">
    <source>
        <dbReference type="Proteomes" id="UP000631114"/>
    </source>
</evidence>
<dbReference type="Pfam" id="PF00076">
    <property type="entry name" value="RRM_1"/>
    <property type="match status" value="1"/>
</dbReference>
<evidence type="ECO:0000256" key="2">
    <source>
        <dbReference type="ARBA" id="ARBA00022884"/>
    </source>
</evidence>
<keyword evidence="7" id="KW-1185">Reference proteome</keyword>
<feature type="compositionally biased region" description="Polar residues" evidence="4">
    <location>
        <begin position="297"/>
        <end position="307"/>
    </location>
</feature>
<feature type="region of interest" description="Disordered" evidence="4">
    <location>
        <begin position="575"/>
        <end position="603"/>
    </location>
</feature>
<gene>
    <name evidence="6" type="ORF">IFM89_021436</name>
</gene>
<sequence>MDPKATLRFPGNLDPRAEEFRPRNSQTTLVPPLIYYPYPSSPFPVNPLLYDEVGSGCSIGTSVVNGLHPLSPLPPPSSAPTRALLLSSVPGEATEEIIRREIECFGEIRGVQMEWVQDGMVTVQFYDLRHAETALVEIREQHMQQQSRLRQHYCFLLNVMNFRPTTVPVPSLGFGRGLICGRAIWAQFVFPVANSLANVLDAQNHGSIVIFNLDSGISASKLNEIFQKFGPIKEVRETPTKRNQRFVEFFDMRDAARAIKEMDGKEINGKKVLIEFSRPGGHRRFTTSSTTHPTPTINYGSNFYSSHPPQPRRSFSRSASDASSNSSPNNKKPSFRSGNHFTNRRRSKSLVDDVAAVKNLKKSSGINCSSETKDQQQEGMKQQPRSKSWKGRHKMFPDTQFLIKEDAIFKSTNCRKDTRTTVMIKNIPNKYSQKLLLNMLDNHCIHCNEQIGDGVDDQPLSSYDFVYLPIDFNNKCNVGYGFVNLTSPEATWRLYKAFHMQHWEVFNSRKICQISYARLQGLEALKEHFQNSKFACETDDYFPVVFAPPRDGKQLTDPVPIGGHTNAVSEPLTITNKVDNGNYGKHDDDEDDDEDNVGSETSTITFEEATVATQLNGT</sequence>
<dbReference type="InterPro" id="IPR007201">
    <property type="entry name" value="Mei2-like_Rrm_C"/>
</dbReference>
<feature type="compositionally biased region" description="Acidic residues" evidence="4">
    <location>
        <begin position="588"/>
        <end position="597"/>
    </location>
</feature>
<reference evidence="6 7" key="1">
    <citation type="submission" date="2020-10" db="EMBL/GenBank/DDBJ databases">
        <title>The Coptis chinensis genome and diversification of protoberbering-type alkaloids.</title>
        <authorList>
            <person name="Wang B."/>
            <person name="Shu S."/>
            <person name="Song C."/>
            <person name="Liu Y."/>
        </authorList>
    </citation>
    <scope>NUCLEOTIDE SEQUENCE [LARGE SCALE GENOMIC DNA]</scope>
    <source>
        <strain evidence="6">HL-2020</strain>
        <tissue evidence="6">Leaf</tissue>
    </source>
</reference>
<accession>A0A835HVH2</accession>
<dbReference type="FunFam" id="3.30.70.330:FF:001402">
    <property type="entry name" value="Terminal EAR1-like 1"/>
    <property type="match status" value="1"/>
</dbReference>
<keyword evidence="2 3" id="KW-0694">RNA-binding</keyword>
<feature type="region of interest" description="Disordered" evidence="4">
    <location>
        <begin position="364"/>
        <end position="392"/>
    </location>
</feature>